<name>A0A0A9FYS8_ARUDO</name>
<sequence length="37" mass="3946">MSMATAQTKIMRRTVHGRAGGASLPLRAGFDDGKVEQ</sequence>
<feature type="region of interest" description="Disordered" evidence="1">
    <location>
        <begin position="1"/>
        <end position="37"/>
    </location>
</feature>
<organism evidence="2">
    <name type="scientific">Arundo donax</name>
    <name type="common">Giant reed</name>
    <name type="synonym">Donax arundinaceus</name>
    <dbReference type="NCBI Taxonomy" id="35708"/>
    <lineage>
        <taxon>Eukaryota</taxon>
        <taxon>Viridiplantae</taxon>
        <taxon>Streptophyta</taxon>
        <taxon>Embryophyta</taxon>
        <taxon>Tracheophyta</taxon>
        <taxon>Spermatophyta</taxon>
        <taxon>Magnoliopsida</taxon>
        <taxon>Liliopsida</taxon>
        <taxon>Poales</taxon>
        <taxon>Poaceae</taxon>
        <taxon>PACMAD clade</taxon>
        <taxon>Arundinoideae</taxon>
        <taxon>Arundineae</taxon>
        <taxon>Arundo</taxon>
    </lineage>
</organism>
<dbReference type="AlphaFoldDB" id="A0A0A9FYS8"/>
<dbReference type="EMBL" id="GBRH01179911">
    <property type="protein sequence ID" value="JAE17985.1"/>
    <property type="molecule type" value="Transcribed_RNA"/>
</dbReference>
<accession>A0A0A9FYS8</accession>
<reference evidence="2" key="1">
    <citation type="submission" date="2014-09" db="EMBL/GenBank/DDBJ databases">
        <authorList>
            <person name="Magalhaes I.L.F."/>
            <person name="Oliveira U."/>
            <person name="Santos F.R."/>
            <person name="Vidigal T.H.D.A."/>
            <person name="Brescovit A.D."/>
            <person name="Santos A.J."/>
        </authorList>
    </citation>
    <scope>NUCLEOTIDE SEQUENCE</scope>
    <source>
        <tissue evidence="2">Shoot tissue taken approximately 20 cm above the soil surface</tissue>
    </source>
</reference>
<reference evidence="2" key="2">
    <citation type="journal article" date="2015" name="Data Brief">
        <title>Shoot transcriptome of the giant reed, Arundo donax.</title>
        <authorList>
            <person name="Barrero R.A."/>
            <person name="Guerrero F.D."/>
            <person name="Moolhuijzen P."/>
            <person name="Goolsby J.A."/>
            <person name="Tidwell J."/>
            <person name="Bellgard S.E."/>
            <person name="Bellgard M.I."/>
        </authorList>
    </citation>
    <scope>NUCLEOTIDE SEQUENCE</scope>
    <source>
        <tissue evidence="2">Shoot tissue taken approximately 20 cm above the soil surface</tissue>
    </source>
</reference>
<evidence type="ECO:0000256" key="1">
    <source>
        <dbReference type="SAM" id="MobiDB-lite"/>
    </source>
</evidence>
<proteinExistence type="predicted"/>
<evidence type="ECO:0000313" key="2">
    <source>
        <dbReference type="EMBL" id="JAE17985.1"/>
    </source>
</evidence>
<protein>
    <submittedName>
        <fullName evidence="2">Uncharacterized protein</fullName>
    </submittedName>
</protein>